<dbReference type="Proteomes" id="UP000019118">
    <property type="component" value="Unassembled WGS sequence"/>
</dbReference>
<sequence length="211" mass="24723">MIKNITAVENQLQNLHEADGYQERVNQETGTELQKPKFPLLAAKSSTKEEISAIKFLLDNFVEEVDIRNVFELNDQMTKEIGRNGNFLRKCLLCHGGCKMCKFCQCREKDIFLINNAFQKMRFYNKQSEYFRREMLQEQKRTRKSGKPVVLPKQSLETFQKLKLKLNNIKAFYPGIYNSEADIMSQWGQGNCLTRMNPALLILRDNFPFTF</sequence>
<evidence type="ECO:0000313" key="1">
    <source>
        <dbReference type="EnsemblMetazoa" id="XP_019766777.1"/>
    </source>
</evidence>
<accession>A0AAR5Q0P4</accession>
<name>A0AAR5Q0P4_DENPD</name>
<dbReference type="EnsemblMetazoa" id="XM_019917491.1">
    <property type="protein sequence ID" value="XP_019773050.1"/>
    <property type="gene ID" value="LOC109546509"/>
</dbReference>
<proteinExistence type="predicted"/>
<keyword evidence="2" id="KW-1185">Reference proteome</keyword>
<organism evidence="1 2">
    <name type="scientific">Dendroctonus ponderosae</name>
    <name type="common">Mountain pine beetle</name>
    <dbReference type="NCBI Taxonomy" id="77166"/>
    <lineage>
        <taxon>Eukaryota</taxon>
        <taxon>Metazoa</taxon>
        <taxon>Ecdysozoa</taxon>
        <taxon>Arthropoda</taxon>
        <taxon>Hexapoda</taxon>
        <taxon>Insecta</taxon>
        <taxon>Pterygota</taxon>
        <taxon>Neoptera</taxon>
        <taxon>Endopterygota</taxon>
        <taxon>Coleoptera</taxon>
        <taxon>Polyphaga</taxon>
        <taxon>Cucujiformia</taxon>
        <taxon>Curculionidae</taxon>
        <taxon>Scolytinae</taxon>
        <taxon>Dendroctonus</taxon>
    </lineage>
</organism>
<reference evidence="1" key="2">
    <citation type="submission" date="2024-08" db="UniProtKB">
        <authorList>
            <consortium name="EnsemblMetazoa"/>
        </authorList>
    </citation>
    <scope>IDENTIFICATION</scope>
</reference>
<dbReference type="AlphaFoldDB" id="A0AAR5Q0P4"/>
<protein>
    <submittedName>
        <fullName evidence="1">Uncharacterized protein</fullName>
    </submittedName>
</protein>
<dbReference type="KEGG" id="dpa:109542138"/>
<reference evidence="2" key="1">
    <citation type="journal article" date="2013" name="Genome Biol.">
        <title>Draft genome of the mountain pine beetle, Dendroctonus ponderosae Hopkins, a major forest pest.</title>
        <authorList>
            <person name="Keeling C.I."/>
            <person name="Yuen M.M."/>
            <person name="Liao N.Y."/>
            <person name="Docking T.R."/>
            <person name="Chan S.K."/>
            <person name="Taylor G.A."/>
            <person name="Palmquist D.L."/>
            <person name="Jackman S.D."/>
            <person name="Nguyen A."/>
            <person name="Li M."/>
            <person name="Henderson H."/>
            <person name="Janes J.K."/>
            <person name="Zhao Y."/>
            <person name="Pandoh P."/>
            <person name="Moore R."/>
            <person name="Sperling F.A."/>
            <person name="Huber D.P."/>
            <person name="Birol I."/>
            <person name="Jones S.J."/>
            <person name="Bohlmann J."/>
        </authorList>
    </citation>
    <scope>NUCLEOTIDE SEQUENCE</scope>
</reference>
<dbReference type="EnsemblMetazoa" id="XM_019911218.1">
    <property type="protein sequence ID" value="XP_019766777.1"/>
    <property type="gene ID" value="LOC109542138"/>
</dbReference>
<dbReference type="GeneID" id="109542138"/>
<evidence type="ECO:0000313" key="2">
    <source>
        <dbReference type="Proteomes" id="UP000019118"/>
    </source>
</evidence>